<accession>A0A2P5CFL5</accession>
<proteinExistence type="predicted"/>
<dbReference type="Proteomes" id="UP000237105">
    <property type="component" value="Unassembled WGS sequence"/>
</dbReference>
<comment type="caution">
    <text evidence="1">The sequence shown here is derived from an EMBL/GenBank/DDBJ whole genome shotgun (WGS) entry which is preliminary data.</text>
</comment>
<gene>
    <name evidence="1" type="ORF">PanWU01x14_156990</name>
</gene>
<evidence type="ECO:0000313" key="1">
    <source>
        <dbReference type="EMBL" id="PON59804.1"/>
    </source>
</evidence>
<reference evidence="2" key="1">
    <citation type="submission" date="2016-06" db="EMBL/GenBank/DDBJ databases">
        <title>Parallel loss of symbiosis genes in relatives of nitrogen-fixing non-legume Parasponia.</title>
        <authorList>
            <person name="Van Velzen R."/>
            <person name="Holmer R."/>
            <person name="Bu F."/>
            <person name="Rutten L."/>
            <person name="Van Zeijl A."/>
            <person name="Liu W."/>
            <person name="Santuari L."/>
            <person name="Cao Q."/>
            <person name="Sharma T."/>
            <person name="Shen D."/>
            <person name="Roswanjaya Y."/>
            <person name="Wardhani T."/>
            <person name="Kalhor M.S."/>
            <person name="Jansen J."/>
            <person name="Van den Hoogen J."/>
            <person name="Gungor B."/>
            <person name="Hartog M."/>
            <person name="Hontelez J."/>
            <person name="Verver J."/>
            <person name="Yang W.-C."/>
            <person name="Schijlen E."/>
            <person name="Repin R."/>
            <person name="Schilthuizen M."/>
            <person name="Schranz E."/>
            <person name="Heidstra R."/>
            <person name="Miyata K."/>
            <person name="Fedorova E."/>
            <person name="Kohlen W."/>
            <person name="Bisseling T."/>
            <person name="Smit S."/>
            <person name="Geurts R."/>
        </authorList>
    </citation>
    <scope>NUCLEOTIDE SEQUENCE [LARGE SCALE GENOMIC DNA]</scope>
    <source>
        <strain evidence="2">cv. WU1-14</strain>
    </source>
</reference>
<name>A0A2P5CFL5_PARAD</name>
<protein>
    <submittedName>
        <fullName evidence="1">Uncharacterized protein</fullName>
    </submittedName>
</protein>
<evidence type="ECO:0000313" key="2">
    <source>
        <dbReference type="Proteomes" id="UP000237105"/>
    </source>
</evidence>
<sequence length="95" mass="10498">MTSGSSSSAEAYMALSTADRQRVPPTLCYFKMNTNDAFFEDSGIGSSGSVVRNSVGDVVAFSFGEACHCRDCFVAEFLALRQRLLFAYSRVYVYY</sequence>
<dbReference type="EMBL" id="JXTB01000136">
    <property type="protein sequence ID" value="PON59804.1"/>
    <property type="molecule type" value="Genomic_DNA"/>
</dbReference>
<dbReference type="AlphaFoldDB" id="A0A2P5CFL5"/>
<organism evidence="1 2">
    <name type="scientific">Parasponia andersonii</name>
    <name type="common">Sponia andersonii</name>
    <dbReference type="NCBI Taxonomy" id="3476"/>
    <lineage>
        <taxon>Eukaryota</taxon>
        <taxon>Viridiplantae</taxon>
        <taxon>Streptophyta</taxon>
        <taxon>Embryophyta</taxon>
        <taxon>Tracheophyta</taxon>
        <taxon>Spermatophyta</taxon>
        <taxon>Magnoliopsida</taxon>
        <taxon>eudicotyledons</taxon>
        <taxon>Gunneridae</taxon>
        <taxon>Pentapetalae</taxon>
        <taxon>rosids</taxon>
        <taxon>fabids</taxon>
        <taxon>Rosales</taxon>
        <taxon>Cannabaceae</taxon>
        <taxon>Parasponia</taxon>
    </lineage>
</organism>
<keyword evidence="2" id="KW-1185">Reference proteome</keyword>